<sequence>MIAPVAVDVSRPSHNKSVGSGVLKIDRSRAQWLTALMKQFS</sequence>
<dbReference type="EMBL" id="LJQO01000014">
    <property type="protein sequence ID" value="KPX81639.1"/>
    <property type="molecule type" value="Genomic_DNA"/>
</dbReference>
<protein>
    <submittedName>
        <fullName evidence="1">Uncharacterized protein</fullName>
    </submittedName>
</protein>
<dbReference type="Proteomes" id="UP000050469">
    <property type="component" value="Unassembled WGS sequence"/>
</dbReference>
<organism evidence="1 2">
    <name type="scientific">Pseudomonas amygdali pv. photiniae</name>
    <dbReference type="NCBI Taxonomy" id="251724"/>
    <lineage>
        <taxon>Bacteria</taxon>
        <taxon>Pseudomonadati</taxon>
        <taxon>Pseudomonadota</taxon>
        <taxon>Gammaproteobacteria</taxon>
        <taxon>Pseudomonadales</taxon>
        <taxon>Pseudomonadaceae</taxon>
        <taxon>Pseudomonas</taxon>
        <taxon>Pseudomonas amygdali</taxon>
    </lineage>
</organism>
<name>A0A0N8S1C9_PSEA0</name>
<dbReference type="AlphaFoldDB" id="A0A0N8S1C9"/>
<accession>A0A0N8S1C9</accession>
<evidence type="ECO:0000313" key="2">
    <source>
        <dbReference type="Proteomes" id="UP000050469"/>
    </source>
</evidence>
<evidence type="ECO:0000313" key="1">
    <source>
        <dbReference type="EMBL" id="KPX81639.1"/>
    </source>
</evidence>
<comment type="caution">
    <text evidence="1">The sequence shown here is derived from an EMBL/GenBank/DDBJ whole genome shotgun (WGS) entry which is preliminary data.</text>
</comment>
<proteinExistence type="predicted"/>
<gene>
    <name evidence="1" type="ORF">ALO53_103010</name>
</gene>
<reference evidence="1 2" key="1">
    <citation type="submission" date="2015-09" db="EMBL/GenBank/DDBJ databases">
        <title>Genome announcement of multiple Pseudomonas syringae strains.</title>
        <authorList>
            <person name="Thakur S."/>
            <person name="Wang P.W."/>
            <person name="Gong Y."/>
            <person name="Weir B.S."/>
            <person name="Guttman D.S."/>
        </authorList>
    </citation>
    <scope>NUCLEOTIDE SEQUENCE [LARGE SCALE GENOMIC DNA]</scope>
    <source>
        <strain evidence="1 2">ICMP7840</strain>
    </source>
</reference>